<dbReference type="CDD" id="cd00143">
    <property type="entry name" value="PP2Cc"/>
    <property type="match status" value="1"/>
</dbReference>
<dbReference type="EMBL" id="JBHRTL010000001">
    <property type="protein sequence ID" value="MFC3153858.1"/>
    <property type="molecule type" value="Genomic_DNA"/>
</dbReference>
<comment type="caution">
    <text evidence="2">The sequence shown here is derived from an EMBL/GenBank/DDBJ whole genome shotgun (WGS) entry which is preliminary data.</text>
</comment>
<dbReference type="Gene3D" id="3.60.40.10">
    <property type="entry name" value="PPM-type phosphatase domain"/>
    <property type="match status" value="1"/>
</dbReference>
<gene>
    <name evidence="2" type="ORF">ACFOEB_01460</name>
</gene>
<dbReference type="Pfam" id="PF13672">
    <property type="entry name" value="PP2C_2"/>
    <property type="match status" value="1"/>
</dbReference>
<accession>A0ABV7HJ07</accession>
<dbReference type="InterPro" id="IPR001932">
    <property type="entry name" value="PPM-type_phosphatase-like_dom"/>
</dbReference>
<dbReference type="InterPro" id="IPR036457">
    <property type="entry name" value="PPM-type-like_dom_sf"/>
</dbReference>
<proteinExistence type="predicted"/>
<dbReference type="SMART" id="SM00331">
    <property type="entry name" value="PP2C_SIG"/>
    <property type="match status" value="1"/>
</dbReference>
<dbReference type="PROSITE" id="PS51746">
    <property type="entry name" value="PPM_2"/>
    <property type="match status" value="1"/>
</dbReference>
<dbReference type="RefSeq" id="WP_339616376.1">
    <property type="nucleotide sequence ID" value="NZ_AP031500.1"/>
</dbReference>
<evidence type="ECO:0000313" key="2">
    <source>
        <dbReference type="EMBL" id="MFC3153858.1"/>
    </source>
</evidence>
<sequence length="273" mass="28853">MTAYHATSGTVIDFATLSRCGARDYNEDACGYWTSDTGACFVVSDGAGGHGGGDVASETAVKTFLAGFSGNPLLTKEATDSLLTKADAAVRYGQTLSDGLEKMSATVAGLFLSRDATQAQWVHVGDTRIYLIRRQVCQLLTKDHSLVQRFIDNGVMDEAEAHNKVSRSVLYAALGTGESVPPASLTAPFSVVEGDAFLICSDGFWESLPQATLVATLGRAACAEEWLLRLEQELIAVAEPSQDNYSALAVWIGGPNDITLAWAGDSIMTAADA</sequence>
<dbReference type="SUPFAM" id="SSF81606">
    <property type="entry name" value="PP2C-like"/>
    <property type="match status" value="1"/>
</dbReference>
<name>A0ABV7HJ07_9GAMM</name>
<protein>
    <submittedName>
        <fullName evidence="2">PP2C family serine/threonine-protein phosphatase</fullName>
    </submittedName>
</protein>
<dbReference type="SMART" id="SM00332">
    <property type="entry name" value="PP2Cc"/>
    <property type="match status" value="1"/>
</dbReference>
<evidence type="ECO:0000259" key="1">
    <source>
        <dbReference type="PROSITE" id="PS51746"/>
    </source>
</evidence>
<feature type="domain" description="PPM-type phosphatase" evidence="1">
    <location>
        <begin position="11"/>
        <end position="252"/>
    </location>
</feature>
<organism evidence="2 3">
    <name type="scientific">Gilvimarinus japonicus</name>
    <dbReference type="NCBI Taxonomy" id="1796469"/>
    <lineage>
        <taxon>Bacteria</taxon>
        <taxon>Pseudomonadati</taxon>
        <taxon>Pseudomonadota</taxon>
        <taxon>Gammaproteobacteria</taxon>
        <taxon>Cellvibrionales</taxon>
        <taxon>Cellvibrionaceae</taxon>
        <taxon>Gilvimarinus</taxon>
    </lineage>
</organism>
<keyword evidence="3" id="KW-1185">Reference proteome</keyword>
<reference evidence="3" key="1">
    <citation type="journal article" date="2019" name="Int. J. Syst. Evol. Microbiol.">
        <title>The Global Catalogue of Microorganisms (GCM) 10K type strain sequencing project: providing services to taxonomists for standard genome sequencing and annotation.</title>
        <authorList>
            <consortium name="The Broad Institute Genomics Platform"/>
            <consortium name="The Broad Institute Genome Sequencing Center for Infectious Disease"/>
            <person name="Wu L."/>
            <person name="Ma J."/>
        </authorList>
    </citation>
    <scope>NUCLEOTIDE SEQUENCE [LARGE SCALE GENOMIC DNA]</scope>
    <source>
        <strain evidence="3">KCTC 52141</strain>
    </source>
</reference>
<evidence type="ECO:0000313" key="3">
    <source>
        <dbReference type="Proteomes" id="UP001595548"/>
    </source>
</evidence>
<dbReference type="Proteomes" id="UP001595548">
    <property type="component" value="Unassembled WGS sequence"/>
</dbReference>